<keyword evidence="3" id="KW-1185">Reference proteome</keyword>
<keyword evidence="1" id="KW-0472">Membrane</keyword>
<feature type="transmembrane region" description="Helical" evidence="1">
    <location>
        <begin position="29"/>
        <end position="45"/>
    </location>
</feature>
<keyword evidence="1" id="KW-0812">Transmembrane</keyword>
<name>A0ABU3EL89_9ENTE</name>
<keyword evidence="1" id="KW-1133">Transmembrane helix</keyword>
<evidence type="ECO:0000313" key="3">
    <source>
        <dbReference type="Proteomes" id="UP001256547"/>
    </source>
</evidence>
<evidence type="ECO:0000256" key="1">
    <source>
        <dbReference type="SAM" id="Phobius"/>
    </source>
</evidence>
<reference evidence="2 3" key="1">
    <citation type="submission" date="2023-03" db="EMBL/GenBank/DDBJ databases">
        <authorList>
            <person name="Shen W."/>
            <person name="Cai J."/>
        </authorList>
    </citation>
    <scope>NUCLEOTIDE SEQUENCE [LARGE SCALE GENOMIC DNA]</scope>
    <source>
        <strain evidence="2 3">P72-2</strain>
    </source>
</reference>
<proteinExistence type="predicted"/>
<dbReference type="RefSeq" id="WP_137603043.1">
    <property type="nucleotide sequence ID" value="NZ_JARPYR010000001.1"/>
</dbReference>
<organism evidence="2 3">
    <name type="scientific">Enterococcus dongliensis</name>
    <dbReference type="NCBI Taxonomy" id="2559925"/>
    <lineage>
        <taxon>Bacteria</taxon>
        <taxon>Bacillati</taxon>
        <taxon>Bacillota</taxon>
        <taxon>Bacilli</taxon>
        <taxon>Lactobacillales</taxon>
        <taxon>Enterococcaceae</taxon>
        <taxon>Enterococcus</taxon>
    </lineage>
</organism>
<dbReference type="EMBL" id="JARPYR010000001">
    <property type="protein sequence ID" value="MDT2595603.1"/>
    <property type="molecule type" value="Genomic_DNA"/>
</dbReference>
<sequence>MKKLYWLRRLFALTVMFIIGAASTGTIPTWIKILLVVSVVGYILLSEEFEFDAKKIETR</sequence>
<comment type="caution">
    <text evidence="2">The sequence shown here is derived from an EMBL/GenBank/DDBJ whole genome shotgun (WGS) entry which is preliminary data.</text>
</comment>
<dbReference type="Proteomes" id="UP001256547">
    <property type="component" value="Unassembled WGS sequence"/>
</dbReference>
<evidence type="ECO:0000313" key="2">
    <source>
        <dbReference type="EMBL" id="MDT2595603.1"/>
    </source>
</evidence>
<protein>
    <submittedName>
        <fullName evidence="2">Uncharacterized protein</fullName>
    </submittedName>
</protein>
<feature type="transmembrane region" description="Helical" evidence="1">
    <location>
        <begin position="7"/>
        <end position="23"/>
    </location>
</feature>
<gene>
    <name evidence="2" type="ORF">P7D39_00960</name>
</gene>
<accession>A0ABU3EL89</accession>